<protein>
    <submittedName>
        <fullName evidence="2">Uncharacterized protein</fullName>
    </submittedName>
</protein>
<dbReference type="RefSeq" id="XP_002900186.1">
    <property type="nucleotide sequence ID" value="XM_002900140.1"/>
</dbReference>
<dbReference type="Proteomes" id="UP000006643">
    <property type="component" value="Unassembled WGS sequence"/>
</dbReference>
<dbReference type="EMBL" id="DS028144">
    <property type="protein sequence ID" value="EEY60390.1"/>
    <property type="molecule type" value="Genomic_DNA"/>
</dbReference>
<sequence>MSRRPAHRHACRLEDSSKDSEDTPARSEISGYDSSASVRVVLRAYCDFG</sequence>
<name>D0NL72_PHYIT</name>
<dbReference type="GeneID" id="9478127"/>
<evidence type="ECO:0000313" key="2">
    <source>
        <dbReference type="EMBL" id="EEY60390.1"/>
    </source>
</evidence>
<organism evidence="2 3">
    <name type="scientific">Phytophthora infestans (strain T30-4)</name>
    <name type="common">Potato late blight agent</name>
    <dbReference type="NCBI Taxonomy" id="403677"/>
    <lineage>
        <taxon>Eukaryota</taxon>
        <taxon>Sar</taxon>
        <taxon>Stramenopiles</taxon>
        <taxon>Oomycota</taxon>
        <taxon>Peronosporomycetes</taxon>
        <taxon>Peronosporales</taxon>
        <taxon>Peronosporaceae</taxon>
        <taxon>Phytophthora</taxon>
    </lineage>
</organism>
<proteinExistence type="predicted"/>
<gene>
    <name evidence="2" type="ORF">PITG_12803</name>
</gene>
<accession>D0NL72</accession>
<dbReference type="HOGENOM" id="CLU_3145735_0_0_1"/>
<dbReference type="KEGG" id="pif:PITG_12803"/>
<dbReference type="InParanoid" id="D0NL72"/>
<evidence type="ECO:0000313" key="3">
    <source>
        <dbReference type="Proteomes" id="UP000006643"/>
    </source>
</evidence>
<keyword evidence="3" id="KW-1185">Reference proteome</keyword>
<dbReference type="VEuPathDB" id="FungiDB:PITG_12803"/>
<dbReference type="AlphaFoldDB" id="D0NL72"/>
<reference evidence="3" key="1">
    <citation type="journal article" date="2009" name="Nature">
        <title>Genome sequence and analysis of the Irish potato famine pathogen Phytophthora infestans.</title>
        <authorList>
            <consortium name="The Broad Institute Genome Sequencing Platform"/>
            <person name="Haas B.J."/>
            <person name="Kamoun S."/>
            <person name="Zody M.C."/>
            <person name="Jiang R.H."/>
            <person name="Handsaker R.E."/>
            <person name="Cano L.M."/>
            <person name="Grabherr M."/>
            <person name="Kodira C.D."/>
            <person name="Raffaele S."/>
            <person name="Torto-Alalibo T."/>
            <person name="Bozkurt T.O."/>
            <person name="Ah-Fong A.M."/>
            <person name="Alvarado L."/>
            <person name="Anderson V.L."/>
            <person name="Armstrong M.R."/>
            <person name="Avrova A."/>
            <person name="Baxter L."/>
            <person name="Beynon J."/>
            <person name="Boevink P.C."/>
            <person name="Bollmann S.R."/>
            <person name="Bos J.I."/>
            <person name="Bulone V."/>
            <person name="Cai G."/>
            <person name="Cakir C."/>
            <person name="Carrington J.C."/>
            <person name="Chawner M."/>
            <person name="Conti L."/>
            <person name="Costanzo S."/>
            <person name="Ewan R."/>
            <person name="Fahlgren N."/>
            <person name="Fischbach M.A."/>
            <person name="Fugelstad J."/>
            <person name="Gilroy E.M."/>
            <person name="Gnerre S."/>
            <person name="Green P.J."/>
            <person name="Grenville-Briggs L.J."/>
            <person name="Griffith J."/>
            <person name="Grunwald N.J."/>
            <person name="Horn K."/>
            <person name="Horner N.R."/>
            <person name="Hu C.H."/>
            <person name="Huitema E."/>
            <person name="Jeong D.H."/>
            <person name="Jones A.M."/>
            <person name="Jones J.D."/>
            <person name="Jones R.W."/>
            <person name="Karlsson E.K."/>
            <person name="Kunjeti S.G."/>
            <person name="Lamour K."/>
            <person name="Liu Z."/>
            <person name="Ma L."/>
            <person name="Maclean D."/>
            <person name="Chibucos M.C."/>
            <person name="McDonald H."/>
            <person name="McWalters J."/>
            <person name="Meijer H.J."/>
            <person name="Morgan W."/>
            <person name="Morris P.F."/>
            <person name="Munro C.A."/>
            <person name="O'Neill K."/>
            <person name="Ospina-Giraldo M."/>
            <person name="Pinzon A."/>
            <person name="Pritchard L."/>
            <person name="Ramsahoye B."/>
            <person name="Ren Q."/>
            <person name="Restrepo S."/>
            <person name="Roy S."/>
            <person name="Sadanandom A."/>
            <person name="Savidor A."/>
            <person name="Schornack S."/>
            <person name="Schwartz D.C."/>
            <person name="Schumann U.D."/>
            <person name="Schwessinger B."/>
            <person name="Seyer L."/>
            <person name="Sharpe T."/>
            <person name="Silvar C."/>
            <person name="Song J."/>
            <person name="Studholme D.J."/>
            <person name="Sykes S."/>
            <person name="Thines M."/>
            <person name="van de Vondervoort P.J."/>
            <person name="Phuntumart V."/>
            <person name="Wawra S."/>
            <person name="Weide R."/>
            <person name="Win J."/>
            <person name="Young C."/>
            <person name="Zhou S."/>
            <person name="Fry W."/>
            <person name="Meyers B.C."/>
            <person name="van West P."/>
            <person name="Ristaino J."/>
            <person name="Govers F."/>
            <person name="Birch P.R."/>
            <person name="Whisson S.C."/>
            <person name="Judelson H.S."/>
            <person name="Nusbaum C."/>
        </authorList>
    </citation>
    <scope>NUCLEOTIDE SEQUENCE [LARGE SCALE GENOMIC DNA]</scope>
    <source>
        <strain evidence="3">T30-4</strain>
    </source>
</reference>
<feature type="region of interest" description="Disordered" evidence="1">
    <location>
        <begin position="1"/>
        <end position="31"/>
    </location>
</feature>
<feature type="compositionally biased region" description="Basic and acidic residues" evidence="1">
    <location>
        <begin position="11"/>
        <end position="25"/>
    </location>
</feature>
<feature type="compositionally biased region" description="Basic residues" evidence="1">
    <location>
        <begin position="1"/>
        <end position="10"/>
    </location>
</feature>
<evidence type="ECO:0000256" key="1">
    <source>
        <dbReference type="SAM" id="MobiDB-lite"/>
    </source>
</evidence>